<proteinExistence type="predicted"/>
<gene>
    <name evidence="9" type="ORF">VLY81_00645</name>
</gene>
<keyword evidence="10" id="KW-1185">Reference proteome</keyword>
<feature type="transmembrane region" description="Helical" evidence="7">
    <location>
        <begin position="345"/>
        <end position="369"/>
    </location>
</feature>
<dbReference type="InterPro" id="IPR036259">
    <property type="entry name" value="MFS_trans_sf"/>
</dbReference>
<feature type="transmembrane region" description="Helical" evidence="7">
    <location>
        <begin position="102"/>
        <end position="127"/>
    </location>
</feature>
<evidence type="ECO:0000256" key="5">
    <source>
        <dbReference type="ARBA" id="ARBA00022989"/>
    </source>
</evidence>
<dbReference type="RefSeq" id="WP_324670440.1">
    <property type="nucleotide sequence ID" value="NZ_CP141614.1"/>
</dbReference>
<keyword evidence="5 7" id="KW-1133">Transmembrane helix</keyword>
<dbReference type="Gene3D" id="1.20.1250.20">
    <property type="entry name" value="MFS general substrate transporter like domains"/>
    <property type="match status" value="1"/>
</dbReference>
<dbReference type="EMBL" id="CP141614">
    <property type="protein sequence ID" value="WRP16004.1"/>
    <property type="molecule type" value="Genomic_DNA"/>
</dbReference>
<evidence type="ECO:0000259" key="8">
    <source>
        <dbReference type="PROSITE" id="PS50850"/>
    </source>
</evidence>
<evidence type="ECO:0000313" key="10">
    <source>
        <dbReference type="Proteomes" id="UP001333102"/>
    </source>
</evidence>
<evidence type="ECO:0000256" key="3">
    <source>
        <dbReference type="ARBA" id="ARBA00022475"/>
    </source>
</evidence>
<organism evidence="9 10">
    <name type="scientific">Geochorda subterranea</name>
    <dbReference type="NCBI Taxonomy" id="3109564"/>
    <lineage>
        <taxon>Bacteria</taxon>
        <taxon>Bacillati</taxon>
        <taxon>Bacillota</taxon>
        <taxon>Limnochordia</taxon>
        <taxon>Limnochordales</taxon>
        <taxon>Geochordaceae</taxon>
        <taxon>Geochorda</taxon>
    </lineage>
</organism>
<feature type="transmembrane region" description="Helical" evidence="7">
    <location>
        <begin position="375"/>
        <end position="393"/>
    </location>
</feature>
<feature type="transmembrane region" description="Helical" evidence="7">
    <location>
        <begin position="225"/>
        <end position="246"/>
    </location>
</feature>
<evidence type="ECO:0000256" key="2">
    <source>
        <dbReference type="ARBA" id="ARBA00022448"/>
    </source>
</evidence>
<dbReference type="PROSITE" id="PS50850">
    <property type="entry name" value="MFS"/>
    <property type="match status" value="1"/>
</dbReference>
<evidence type="ECO:0000256" key="7">
    <source>
        <dbReference type="SAM" id="Phobius"/>
    </source>
</evidence>
<feature type="transmembrane region" description="Helical" evidence="7">
    <location>
        <begin position="139"/>
        <end position="160"/>
    </location>
</feature>
<dbReference type="SUPFAM" id="SSF103473">
    <property type="entry name" value="MFS general substrate transporter"/>
    <property type="match status" value="1"/>
</dbReference>
<feature type="transmembrane region" description="Helical" evidence="7">
    <location>
        <begin position="78"/>
        <end position="96"/>
    </location>
</feature>
<feature type="transmembrane region" description="Helical" evidence="7">
    <location>
        <begin position="291"/>
        <end position="310"/>
    </location>
</feature>
<evidence type="ECO:0000256" key="1">
    <source>
        <dbReference type="ARBA" id="ARBA00004651"/>
    </source>
</evidence>
<reference evidence="10" key="1">
    <citation type="submission" date="2023-12" db="EMBL/GenBank/DDBJ databases">
        <title>Novel isolates from deep terrestrial aquifers shed light on the physiology and ecology of the class Limnochordia.</title>
        <authorList>
            <person name="Karnachuk O.V."/>
            <person name="Lukina A.P."/>
            <person name="Avakyan M.R."/>
            <person name="Kadnikov V."/>
            <person name="Begmatov S."/>
            <person name="Beletsky A.V."/>
            <person name="Mardanov A.V."/>
            <person name="Ravin N.V."/>
        </authorList>
    </citation>
    <scope>NUCLEOTIDE SEQUENCE [LARGE SCALE GENOMIC DNA]</scope>
    <source>
        <strain evidence="10">LN</strain>
    </source>
</reference>
<evidence type="ECO:0000313" key="9">
    <source>
        <dbReference type="EMBL" id="WRP16004.1"/>
    </source>
</evidence>
<name>A0ABZ1BTE6_9FIRM</name>
<feature type="domain" description="Major facilitator superfamily (MFS) profile" evidence="8">
    <location>
        <begin position="12"/>
        <end position="397"/>
    </location>
</feature>
<feature type="transmembrane region" description="Helical" evidence="7">
    <location>
        <begin position="45"/>
        <end position="66"/>
    </location>
</feature>
<dbReference type="PANTHER" id="PTHR43124:SF3">
    <property type="entry name" value="CHLORAMPHENICOL EFFLUX PUMP RV0191"/>
    <property type="match status" value="1"/>
</dbReference>
<dbReference type="InterPro" id="IPR020846">
    <property type="entry name" value="MFS_dom"/>
</dbReference>
<accession>A0ABZ1BTE6</accession>
<feature type="transmembrane region" description="Helical" evidence="7">
    <location>
        <begin position="258"/>
        <end position="279"/>
    </location>
</feature>
<feature type="transmembrane region" description="Helical" evidence="7">
    <location>
        <begin position="316"/>
        <end position="333"/>
    </location>
</feature>
<dbReference type="PANTHER" id="PTHR43124">
    <property type="entry name" value="PURINE EFFLUX PUMP PBUE"/>
    <property type="match status" value="1"/>
</dbReference>
<dbReference type="Pfam" id="PF07690">
    <property type="entry name" value="MFS_1"/>
    <property type="match status" value="1"/>
</dbReference>
<keyword evidence="6 7" id="KW-0472">Membrane</keyword>
<keyword evidence="4 7" id="KW-0812">Transmembrane</keyword>
<sequence length="397" mass="40710">MDWPSARRASVVIGVLLAVELVDELLDGVLSATWPAIRADLALSYGQVGLLVGLLRVAGSVAEVPLGILADMGWRRPLLFGGGAVFCLALGAVGAAPGFVPMAVALAVLGPASGAFVGLSQTALMDLEPSRREKNMTRWALAGTAGNLAGPVLVGASLAVGWGWRSAFVALIVLALGALLALHVAAPHRSPGPLSSEVRTEMARGSPPAFWEGLRRTLEASRRGVARWLLLLELADLMLDVFRSYLALYLVEVAGADQAAAGVGVVVLTGAGLAGAAALVRLLKRVPGLSYLRGSAALALLVFSLFLVMPHLEAKLVTVGVLGVLTSGWYPVLKAKLYEALPGQSGAAVTLSTLSGMVGGMLPVVLGAVSGQVGLANAMWLLLAGPLALLVGVPRGR</sequence>
<feature type="transmembrane region" description="Helical" evidence="7">
    <location>
        <begin position="166"/>
        <end position="186"/>
    </location>
</feature>
<evidence type="ECO:0000256" key="6">
    <source>
        <dbReference type="ARBA" id="ARBA00023136"/>
    </source>
</evidence>
<keyword evidence="3" id="KW-1003">Cell membrane</keyword>
<keyword evidence="2" id="KW-0813">Transport</keyword>
<dbReference type="Proteomes" id="UP001333102">
    <property type="component" value="Chromosome"/>
</dbReference>
<protein>
    <submittedName>
        <fullName evidence="9">MFS transporter</fullName>
    </submittedName>
</protein>
<evidence type="ECO:0000256" key="4">
    <source>
        <dbReference type="ARBA" id="ARBA00022692"/>
    </source>
</evidence>
<dbReference type="InterPro" id="IPR011701">
    <property type="entry name" value="MFS"/>
</dbReference>
<dbReference type="InterPro" id="IPR050189">
    <property type="entry name" value="MFS_Efflux_Transporters"/>
</dbReference>
<comment type="subcellular location">
    <subcellularLocation>
        <location evidence="1">Cell membrane</location>
        <topology evidence="1">Multi-pass membrane protein</topology>
    </subcellularLocation>
</comment>